<dbReference type="AlphaFoldDB" id="A0A835BXD3"/>
<evidence type="ECO:0000313" key="2">
    <source>
        <dbReference type="Proteomes" id="UP000636709"/>
    </source>
</evidence>
<gene>
    <name evidence="1" type="ORF">HU200_026834</name>
</gene>
<organism evidence="1 2">
    <name type="scientific">Digitaria exilis</name>
    <dbReference type="NCBI Taxonomy" id="1010633"/>
    <lineage>
        <taxon>Eukaryota</taxon>
        <taxon>Viridiplantae</taxon>
        <taxon>Streptophyta</taxon>
        <taxon>Embryophyta</taxon>
        <taxon>Tracheophyta</taxon>
        <taxon>Spermatophyta</taxon>
        <taxon>Magnoliopsida</taxon>
        <taxon>Liliopsida</taxon>
        <taxon>Poales</taxon>
        <taxon>Poaceae</taxon>
        <taxon>PACMAD clade</taxon>
        <taxon>Panicoideae</taxon>
        <taxon>Panicodae</taxon>
        <taxon>Paniceae</taxon>
        <taxon>Anthephorinae</taxon>
        <taxon>Digitaria</taxon>
    </lineage>
</organism>
<name>A0A835BXD3_9POAL</name>
<proteinExistence type="predicted"/>
<reference evidence="1" key="1">
    <citation type="submission" date="2020-07" db="EMBL/GenBank/DDBJ databases">
        <title>Genome sequence and genetic diversity analysis of an under-domesticated orphan crop, white fonio (Digitaria exilis).</title>
        <authorList>
            <person name="Bennetzen J.L."/>
            <person name="Chen S."/>
            <person name="Ma X."/>
            <person name="Wang X."/>
            <person name="Yssel A.E.J."/>
            <person name="Chaluvadi S.R."/>
            <person name="Johnson M."/>
            <person name="Gangashetty P."/>
            <person name="Hamidou F."/>
            <person name="Sanogo M.D."/>
            <person name="Zwaenepoel A."/>
            <person name="Wallace J."/>
            <person name="Van De Peer Y."/>
            <person name="Van Deynze A."/>
        </authorList>
    </citation>
    <scope>NUCLEOTIDE SEQUENCE</scope>
    <source>
        <tissue evidence="1">Leaves</tissue>
    </source>
</reference>
<accession>A0A835BXD3</accession>
<dbReference type="Proteomes" id="UP000636709">
    <property type="component" value="Unassembled WGS sequence"/>
</dbReference>
<comment type="caution">
    <text evidence="1">The sequence shown here is derived from an EMBL/GenBank/DDBJ whole genome shotgun (WGS) entry which is preliminary data.</text>
</comment>
<dbReference type="EMBL" id="JACEFO010001730">
    <property type="protein sequence ID" value="KAF8715876.1"/>
    <property type="molecule type" value="Genomic_DNA"/>
</dbReference>
<keyword evidence="2" id="KW-1185">Reference proteome</keyword>
<evidence type="ECO:0000313" key="1">
    <source>
        <dbReference type="EMBL" id="KAF8715876.1"/>
    </source>
</evidence>
<protein>
    <submittedName>
        <fullName evidence="1">Uncharacterized protein</fullName>
    </submittedName>
</protein>
<sequence>MATPWVILGRVIRVGVEVEKEAQAEVAAAVDADAQPQAKQVAAVEAEEGEKAEGVTAVQAEAADAQPQAKQVAAVEAEEGEKAEGVTAVQAEADAQAEDATVLDADSRAQAEQVAAVEAEEEAQAKDTVAAVGAGAAQVEHAAAEPDFTLQVAPPPRVSVLTAGRGVHPDPGSPDKYPYIVAAAPSCLLAHFAAAPCRGMQFDDHSPPKSHLVLVRGFHTAAGEMTASAELVPDRTGSTPILRNIGSVVLAPNDGGDYTIAELRVDKGSDRATIVYLRLGGREG</sequence>